<organism evidence="10 11">
    <name type="scientific">Exophiala oligosperma</name>
    <dbReference type="NCBI Taxonomy" id="215243"/>
    <lineage>
        <taxon>Eukaryota</taxon>
        <taxon>Fungi</taxon>
        <taxon>Dikarya</taxon>
        <taxon>Ascomycota</taxon>
        <taxon>Pezizomycotina</taxon>
        <taxon>Eurotiomycetes</taxon>
        <taxon>Chaetothyriomycetidae</taxon>
        <taxon>Chaetothyriales</taxon>
        <taxon>Herpotrichiellaceae</taxon>
        <taxon>Exophiala</taxon>
    </lineage>
</organism>
<evidence type="ECO:0000256" key="3">
    <source>
        <dbReference type="ARBA" id="ARBA00022448"/>
    </source>
</evidence>
<evidence type="ECO:0000256" key="2">
    <source>
        <dbReference type="ARBA" id="ARBA00010992"/>
    </source>
</evidence>
<sequence length="460" mass="51085">MLFAGRVIGGLDIGMFSMVIPLYQAEIAPPELRGSLVSLQQLSITIGTCISFWLDYGMHFVGGSHCDPAGVADPYSSTNAFEPALAHGHTCLGEKTVSWRVPLSLQLIPAWILFFGMFFLPFSPRWLMMKHREDDCVAALSRLRRLEPSDPLLVAEFLEIKATVMFDEEAEAELKESGGVLAPWMALFASNMFKRLSIGCWIMIFQQFTGINAVLYYAPQIFGSFGFSSVTTNLLATGVTGILQILFTLPSVFFLDKFGRKTFLIVGAIGMCICHIVVASIDGVYEDQWALGRGLAKTLGWVSIAFIWLFAVNFAYSWGPVAWVLTQELFPNSMRSRGVSIVASTNWMFNFIIGLTTRDMINSMKFGTYIFFAFFSGAGGAFIWFFCPETKNKTLEELDMFFGGSIESVAQADRDRMQRINDRLGITGAEHPSDLAGRALSIARERGLPITEQGEYDPKT</sequence>
<accession>A0A0D2DK51</accession>
<keyword evidence="4 8" id="KW-0812">Transmembrane</keyword>
<protein>
    <recommendedName>
        <fullName evidence="9">Major facilitator superfamily (MFS) profile domain-containing protein</fullName>
    </recommendedName>
</protein>
<dbReference type="OrthoDB" id="8120565at2759"/>
<dbReference type="VEuPathDB" id="FungiDB:PV06_11602"/>
<dbReference type="Gene3D" id="1.20.1250.20">
    <property type="entry name" value="MFS general substrate transporter like domains"/>
    <property type="match status" value="1"/>
</dbReference>
<dbReference type="PROSITE" id="PS00216">
    <property type="entry name" value="SUGAR_TRANSPORT_1"/>
    <property type="match status" value="1"/>
</dbReference>
<dbReference type="AlphaFoldDB" id="A0A0D2DK51"/>
<feature type="transmembrane region" description="Helical" evidence="8">
    <location>
        <begin position="262"/>
        <end position="281"/>
    </location>
</feature>
<feature type="transmembrane region" description="Helical" evidence="8">
    <location>
        <begin position="338"/>
        <end position="357"/>
    </location>
</feature>
<dbReference type="PROSITE" id="PS00217">
    <property type="entry name" value="SUGAR_TRANSPORT_2"/>
    <property type="match status" value="1"/>
</dbReference>
<comment type="similarity">
    <text evidence="2 7">Belongs to the major facilitator superfamily. Sugar transporter (TC 2.A.1.1) family.</text>
</comment>
<evidence type="ECO:0000256" key="6">
    <source>
        <dbReference type="ARBA" id="ARBA00023136"/>
    </source>
</evidence>
<dbReference type="InterPro" id="IPR005828">
    <property type="entry name" value="MFS_sugar_transport-like"/>
</dbReference>
<dbReference type="HOGENOM" id="CLU_001265_30_12_1"/>
<evidence type="ECO:0000259" key="9">
    <source>
        <dbReference type="PROSITE" id="PS50850"/>
    </source>
</evidence>
<feature type="transmembrane region" description="Helical" evidence="8">
    <location>
        <begin position="230"/>
        <end position="255"/>
    </location>
</feature>
<comment type="subcellular location">
    <subcellularLocation>
        <location evidence="1">Membrane</location>
        <topology evidence="1">Multi-pass membrane protein</topology>
    </subcellularLocation>
</comment>
<gene>
    <name evidence="10" type="ORF">PV06_11602</name>
</gene>
<reference evidence="10 11" key="1">
    <citation type="submission" date="2015-01" db="EMBL/GenBank/DDBJ databases">
        <title>The Genome Sequence of Exophiala oligosperma CBS72588.</title>
        <authorList>
            <consortium name="The Broad Institute Genomics Platform"/>
            <person name="Cuomo C."/>
            <person name="de Hoog S."/>
            <person name="Gorbushina A."/>
            <person name="Stielow B."/>
            <person name="Teixiera M."/>
            <person name="Abouelleil A."/>
            <person name="Chapman S.B."/>
            <person name="Priest M."/>
            <person name="Young S.K."/>
            <person name="Wortman J."/>
            <person name="Nusbaum C."/>
            <person name="Birren B."/>
        </authorList>
    </citation>
    <scope>NUCLEOTIDE SEQUENCE [LARGE SCALE GENOMIC DNA]</scope>
    <source>
        <strain evidence="10 11">CBS 72588</strain>
    </source>
</reference>
<evidence type="ECO:0000256" key="1">
    <source>
        <dbReference type="ARBA" id="ARBA00004141"/>
    </source>
</evidence>
<dbReference type="InterPro" id="IPR050360">
    <property type="entry name" value="MFS_Sugar_Transporters"/>
</dbReference>
<keyword evidence="11" id="KW-1185">Reference proteome</keyword>
<evidence type="ECO:0000313" key="11">
    <source>
        <dbReference type="Proteomes" id="UP000053342"/>
    </source>
</evidence>
<dbReference type="PROSITE" id="PS50850">
    <property type="entry name" value="MFS"/>
    <property type="match status" value="1"/>
</dbReference>
<dbReference type="InterPro" id="IPR036259">
    <property type="entry name" value="MFS_trans_sf"/>
</dbReference>
<dbReference type="PANTHER" id="PTHR48022">
    <property type="entry name" value="PLASTIDIC GLUCOSE TRANSPORTER 4"/>
    <property type="match status" value="1"/>
</dbReference>
<dbReference type="NCBIfam" id="TIGR00879">
    <property type="entry name" value="SP"/>
    <property type="match status" value="1"/>
</dbReference>
<evidence type="ECO:0000256" key="7">
    <source>
        <dbReference type="RuleBase" id="RU003346"/>
    </source>
</evidence>
<proteinExistence type="inferred from homology"/>
<dbReference type="PANTHER" id="PTHR48022:SF12">
    <property type="entry name" value="MAJOR FACILITATOR SUPERFAMILY (MFS) PROFILE DOMAIN-CONTAINING PROTEIN"/>
    <property type="match status" value="1"/>
</dbReference>
<dbReference type="RefSeq" id="XP_016256305.1">
    <property type="nucleotide sequence ID" value="XM_016413309.1"/>
</dbReference>
<feature type="transmembrane region" description="Helical" evidence="8">
    <location>
        <begin position="198"/>
        <end position="218"/>
    </location>
</feature>
<evidence type="ECO:0000256" key="5">
    <source>
        <dbReference type="ARBA" id="ARBA00022989"/>
    </source>
</evidence>
<dbReference type="GO" id="GO:0016020">
    <property type="term" value="C:membrane"/>
    <property type="evidence" value="ECO:0007669"/>
    <property type="project" value="UniProtKB-SubCell"/>
</dbReference>
<dbReference type="GO" id="GO:0005351">
    <property type="term" value="F:carbohydrate:proton symporter activity"/>
    <property type="evidence" value="ECO:0007669"/>
    <property type="project" value="TreeGrafter"/>
</dbReference>
<keyword evidence="3 7" id="KW-0813">Transport</keyword>
<dbReference type="EMBL" id="KN847375">
    <property type="protein sequence ID" value="KIW36089.1"/>
    <property type="molecule type" value="Genomic_DNA"/>
</dbReference>
<dbReference type="InterPro" id="IPR003663">
    <property type="entry name" value="Sugar/inositol_transpt"/>
</dbReference>
<dbReference type="InterPro" id="IPR005829">
    <property type="entry name" value="Sugar_transporter_CS"/>
</dbReference>
<feature type="transmembrane region" description="Helical" evidence="8">
    <location>
        <begin position="369"/>
        <end position="387"/>
    </location>
</feature>
<evidence type="ECO:0000313" key="10">
    <source>
        <dbReference type="EMBL" id="KIW36089.1"/>
    </source>
</evidence>
<keyword evidence="6 8" id="KW-0472">Membrane</keyword>
<evidence type="ECO:0000256" key="4">
    <source>
        <dbReference type="ARBA" id="ARBA00022692"/>
    </source>
</evidence>
<evidence type="ECO:0000256" key="8">
    <source>
        <dbReference type="SAM" id="Phobius"/>
    </source>
</evidence>
<dbReference type="SUPFAM" id="SSF103473">
    <property type="entry name" value="MFS general substrate transporter"/>
    <property type="match status" value="1"/>
</dbReference>
<dbReference type="GeneID" id="27363676"/>
<name>A0A0D2DK51_9EURO</name>
<feature type="domain" description="Major facilitator superfamily (MFS) profile" evidence="9">
    <location>
        <begin position="1"/>
        <end position="391"/>
    </location>
</feature>
<dbReference type="FunFam" id="1.20.1250.20:FF:000451">
    <property type="entry name" value="MFS sugar transporter, putative"/>
    <property type="match status" value="1"/>
</dbReference>
<dbReference type="Proteomes" id="UP000053342">
    <property type="component" value="Unassembled WGS sequence"/>
</dbReference>
<feature type="transmembrane region" description="Helical" evidence="8">
    <location>
        <begin position="301"/>
        <end position="326"/>
    </location>
</feature>
<feature type="transmembrane region" description="Helical" evidence="8">
    <location>
        <begin position="103"/>
        <end position="122"/>
    </location>
</feature>
<dbReference type="PRINTS" id="PR00171">
    <property type="entry name" value="SUGRTRNSPORT"/>
</dbReference>
<keyword evidence="5 8" id="KW-1133">Transmembrane helix</keyword>
<dbReference type="InterPro" id="IPR020846">
    <property type="entry name" value="MFS_dom"/>
</dbReference>
<dbReference type="Pfam" id="PF00083">
    <property type="entry name" value="Sugar_tr"/>
    <property type="match status" value="1"/>
</dbReference>